<dbReference type="Proteomes" id="UP000325315">
    <property type="component" value="Unassembled WGS sequence"/>
</dbReference>
<dbReference type="OrthoDB" id="1302096at2759"/>
<dbReference type="Pfam" id="PF24626">
    <property type="entry name" value="SH3_Tf2-1"/>
    <property type="match status" value="1"/>
</dbReference>
<reference evidence="3" key="1">
    <citation type="journal article" date="2019" name="Plant Biotechnol. J.">
        <title>Genome sequencing of the Australian wild diploid species Gossypium australe highlights disease resistance and delayed gland morphogenesis.</title>
        <authorList>
            <person name="Cai Y."/>
            <person name="Cai X."/>
            <person name="Wang Q."/>
            <person name="Wang P."/>
            <person name="Zhang Y."/>
            <person name="Cai C."/>
            <person name="Xu Y."/>
            <person name="Wang K."/>
            <person name="Zhou Z."/>
            <person name="Wang C."/>
            <person name="Geng S."/>
            <person name="Li B."/>
            <person name="Dong Q."/>
            <person name="Hou Y."/>
            <person name="Wang H."/>
            <person name="Ai P."/>
            <person name="Liu Z."/>
            <person name="Yi F."/>
            <person name="Sun M."/>
            <person name="An G."/>
            <person name="Cheng J."/>
            <person name="Zhang Y."/>
            <person name="Shi Q."/>
            <person name="Xie Y."/>
            <person name="Shi X."/>
            <person name="Chang Y."/>
            <person name="Huang F."/>
            <person name="Chen Y."/>
            <person name="Hong S."/>
            <person name="Mi L."/>
            <person name="Sun Q."/>
            <person name="Zhang L."/>
            <person name="Zhou B."/>
            <person name="Peng R."/>
            <person name="Zhang X."/>
            <person name="Liu F."/>
        </authorList>
    </citation>
    <scope>NUCLEOTIDE SEQUENCE [LARGE SCALE GENOMIC DNA]</scope>
    <source>
        <strain evidence="3">cv. PA1801</strain>
    </source>
</reference>
<protein>
    <submittedName>
        <fullName evidence="2">Retrotransposable element Tf2</fullName>
    </submittedName>
</protein>
<dbReference type="EMBL" id="SMMG02000006">
    <property type="protein sequence ID" value="KAA3470162.1"/>
    <property type="molecule type" value="Genomic_DNA"/>
</dbReference>
<evidence type="ECO:0000313" key="3">
    <source>
        <dbReference type="Proteomes" id="UP000325315"/>
    </source>
</evidence>
<sequence>MSPFEALYGRKCQPPICWIKLSENNLVGLDVVREIEEKVMAIKNHIKIAQDRQKAYVDRRRKDVSYEVGSKVFLKRIELIAYRLALPPKLSKIHDVFHVSKLRRYHSDPDHVIRKVEEATQERESTMRD</sequence>
<dbReference type="AlphaFoldDB" id="A0A5B6VM28"/>
<evidence type="ECO:0000313" key="2">
    <source>
        <dbReference type="EMBL" id="KAA3470162.1"/>
    </source>
</evidence>
<dbReference type="InterPro" id="IPR056924">
    <property type="entry name" value="SH3_Tf2-1"/>
</dbReference>
<keyword evidence="3" id="KW-1185">Reference proteome</keyword>
<dbReference type="PANTHER" id="PTHR46148">
    <property type="entry name" value="CHROMO DOMAIN-CONTAINING PROTEIN"/>
    <property type="match status" value="1"/>
</dbReference>
<feature type="domain" description="Tf2-1-like SH3-like" evidence="1">
    <location>
        <begin position="74"/>
        <end position="106"/>
    </location>
</feature>
<proteinExistence type="predicted"/>
<comment type="caution">
    <text evidence="2">The sequence shown here is derived from an EMBL/GenBank/DDBJ whole genome shotgun (WGS) entry which is preliminary data.</text>
</comment>
<evidence type="ECO:0000259" key="1">
    <source>
        <dbReference type="Pfam" id="PF24626"/>
    </source>
</evidence>
<name>A0A5B6VM28_9ROSI</name>
<dbReference type="PANTHER" id="PTHR46148:SF44">
    <property type="entry name" value="GAG-POL POLYPROTEIN"/>
    <property type="match status" value="1"/>
</dbReference>
<organism evidence="2 3">
    <name type="scientific">Gossypium australe</name>
    <dbReference type="NCBI Taxonomy" id="47621"/>
    <lineage>
        <taxon>Eukaryota</taxon>
        <taxon>Viridiplantae</taxon>
        <taxon>Streptophyta</taxon>
        <taxon>Embryophyta</taxon>
        <taxon>Tracheophyta</taxon>
        <taxon>Spermatophyta</taxon>
        <taxon>Magnoliopsida</taxon>
        <taxon>eudicotyledons</taxon>
        <taxon>Gunneridae</taxon>
        <taxon>Pentapetalae</taxon>
        <taxon>rosids</taxon>
        <taxon>malvids</taxon>
        <taxon>Malvales</taxon>
        <taxon>Malvaceae</taxon>
        <taxon>Malvoideae</taxon>
        <taxon>Gossypium</taxon>
    </lineage>
</organism>
<gene>
    <name evidence="2" type="ORF">EPI10_015892</name>
</gene>
<accession>A0A5B6VM28</accession>